<feature type="domain" description="Nucleotidyl transferase" evidence="1">
    <location>
        <begin position="2"/>
        <end position="140"/>
    </location>
</feature>
<comment type="caution">
    <text evidence="2">The sequence shown here is derived from an EMBL/GenBank/DDBJ whole genome shotgun (WGS) entry which is preliminary data.</text>
</comment>
<dbReference type="Gene3D" id="3.90.550.10">
    <property type="entry name" value="Spore Coat Polysaccharide Biosynthesis Protein SpsA, Chain A"/>
    <property type="match status" value="1"/>
</dbReference>
<reference evidence="2 3" key="1">
    <citation type="submission" date="2016-03" db="EMBL/GenBank/DDBJ databases">
        <authorList>
            <person name="Heylen K."/>
            <person name="De Vos P."/>
            <person name="Vekeman B."/>
        </authorList>
    </citation>
    <scope>NUCLEOTIDE SEQUENCE [LARGE SCALE GENOMIC DNA]</scope>
    <source>
        <strain evidence="2 3">R-49807</strain>
    </source>
</reference>
<name>A0A291IHD6_9GAMM</name>
<dbReference type="RefSeq" id="WP_064024994.1">
    <property type="nucleotide sequence ID" value="NZ_CP023669.1"/>
</dbReference>
<keyword evidence="2" id="KW-0808">Transferase</keyword>
<dbReference type="InterPro" id="IPR005835">
    <property type="entry name" value="NTP_transferase_dom"/>
</dbReference>
<keyword evidence="3" id="KW-1185">Reference proteome</keyword>
<evidence type="ECO:0000259" key="1">
    <source>
        <dbReference type="Pfam" id="PF00483"/>
    </source>
</evidence>
<dbReference type="Proteomes" id="UP000077734">
    <property type="component" value="Unassembled WGS sequence"/>
</dbReference>
<dbReference type="Pfam" id="PF00483">
    <property type="entry name" value="NTP_transferase"/>
    <property type="match status" value="1"/>
</dbReference>
<dbReference type="NCBIfam" id="NF045761">
    <property type="entry name" value="NAMPUrTaseMurU"/>
    <property type="match status" value="1"/>
</dbReference>
<sequence length="238" mass="25272">MKAMILAAGRGERMRPLTDHTPKPLLRAAGKPLIEYTLENLAAAGFCQIVINIAHLGAQIKDYCGSGARWGLSIAYSDEGEMALETAGGIAKALPLLGDAPFLAVNADIVCDFPLRELREVNPDLAHLVMIDNPPHHPEGDFALAGSGLLAAHGETKLTFSGIGVYRPELFEGVPVAPLKLRPVLDRAIRNQRIGGQKHSGLWLDIGTPDRLAEFGNLIACSSGAASVWAGRSAVRTA</sequence>
<dbReference type="KEGG" id="mko:MKLM6_1428"/>
<dbReference type="PANTHER" id="PTHR22572">
    <property type="entry name" value="SUGAR-1-PHOSPHATE GUANYL TRANSFERASE"/>
    <property type="match status" value="1"/>
</dbReference>
<dbReference type="InterPro" id="IPR050486">
    <property type="entry name" value="Mannose-1P_guanyltransferase"/>
</dbReference>
<dbReference type="InterPro" id="IPR054790">
    <property type="entry name" value="MurU"/>
</dbReference>
<accession>A0A291IHD6</accession>
<dbReference type="SUPFAM" id="SSF53448">
    <property type="entry name" value="Nucleotide-diphospho-sugar transferases"/>
    <property type="match status" value="1"/>
</dbReference>
<dbReference type="AlphaFoldDB" id="A0A291IHD6"/>
<evidence type="ECO:0000313" key="2">
    <source>
        <dbReference type="EMBL" id="OAI29055.1"/>
    </source>
</evidence>
<gene>
    <name evidence="2" type="ORF">A1356_04925</name>
</gene>
<evidence type="ECO:0000313" key="3">
    <source>
        <dbReference type="Proteomes" id="UP000077734"/>
    </source>
</evidence>
<dbReference type="EMBL" id="LUUL01000051">
    <property type="protein sequence ID" value="OAI29055.1"/>
    <property type="molecule type" value="Genomic_DNA"/>
</dbReference>
<proteinExistence type="predicted"/>
<keyword evidence="2" id="KW-0548">Nucleotidyltransferase</keyword>
<dbReference type="InterPro" id="IPR029044">
    <property type="entry name" value="Nucleotide-diphossugar_trans"/>
</dbReference>
<organism evidence="2 3">
    <name type="scientific">Methylomonas koyamae</name>
    <dbReference type="NCBI Taxonomy" id="702114"/>
    <lineage>
        <taxon>Bacteria</taxon>
        <taxon>Pseudomonadati</taxon>
        <taxon>Pseudomonadota</taxon>
        <taxon>Gammaproteobacteria</taxon>
        <taxon>Methylococcales</taxon>
        <taxon>Methylococcaceae</taxon>
        <taxon>Methylomonas</taxon>
    </lineage>
</organism>
<dbReference type="GO" id="GO:0016779">
    <property type="term" value="F:nucleotidyltransferase activity"/>
    <property type="evidence" value="ECO:0007669"/>
    <property type="project" value="UniProtKB-KW"/>
</dbReference>
<dbReference type="CDD" id="cd06422">
    <property type="entry name" value="NTP_transferase_like_1"/>
    <property type="match status" value="1"/>
</dbReference>
<protein>
    <submittedName>
        <fullName evidence="2">Mannose-1-phosphate guanylyltransferase</fullName>
    </submittedName>
</protein>